<accession>A0A4C1TLX9</accession>
<proteinExistence type="predicted"/>
<dbReference type="AlphaFoldDB" id="A0A4C1TLX9"/>
<reference evidence="1 2" key="1">
    <citation type="journal article" date="2019" name="Commun. Biol.">
        <title>The bagworm genome reveals a unique fibroin gene that provides high tensile strength.</title>
        <authorList>
            <person name="Kono N."/>
            <person name="Nakamura H."/>
            <person name="Ohtoshi R."/>
            <person name="Tomita M."/>
            <person name="Numata K."/>
            <person name="Arakawa K."/>
        </authorList>
    </citation>
    <scope>NUCLEOTIDE SEQUENCE [LARGE SCALE GENOMIC DNA]</scope>
</reference>
<sequence length="131" mass="14453">MNIGSRPTAEVSLFDPTHVTSLRVSSHIDGCENAKHQLFQGNPAENIAGSVLTLRHPNELPLSLFPRACDGARAPLPCSAGYRCRLILTTRGRRVKYINSKPPRRYHDDVIVTSSGARSRIATDRDEIMTS</sequence>
<comment type="caution">
    <text evidence="1">The sequence shown here is derived from an EMBL/GenBank/DDBJ whole genome shotgun (WGS) entry which is preliminary data.</text>
</comment>
<organism evidence="1 2">
    <name type="scientific">Eumeta variegata</name>
    <name type="common">Bagworm moth</name>
    <name type="synonym">Eumeta japonica</name>
    <dbReference type="NCBI Taxonomy" id="151549"/>
    <lineage>
        <taxon>Eukaryota</taxon>
        <taxon>Metazoa</taxon>
        <taxon>Ecdysozoa</taxon>
        <taxon>Arthropoda</taxon>
        <taxon>Hexapoda</taxon>
        <taxon>Insecta</taxon>
        <taxon>Pterygota</taxon>
        <taxon>Neoptera</taxon>
        <taxon>Endopterygota</taxon>
        <taxon>Lepidoptera</taxon>
        <taxon>Glossata</taxon>
        <taxon>Ditrysia</taxon>
        <taxon>Tineoidea</taxon>
        <taxon>Psychidae</taxon>
        <taxon>Oiketicinae</taxon>
        <taxon>Eumeta</taxon>
    </lineage>
</organism>
<protein>
    <submittedName>
        <fullName evidence="1">Uncharacterized protein</fullName>
    </submittedName>
</protein>
<evidence type="ECO:0000313" key="2">
    <source>
        <dbReference type="Proteomes" id="UP000299102"/>
    </source>
</evidence>
<keyword evidence="2" id="KW-1185">Reference proteome</keyword>
<dbReference type="Proteomes" id="UP000299102">
    <property type="component" value="Unassembled WGS sequence"/>
</dbReference>
<gene>
    <name evidence="1" type="ORF">EVAR_92379_1</name>
</gene>
<name>A0A4C1TLX9_EUMVA</name>
<dbReference type="EMBL" id="BGZK01000063">
    <property type="protein sequence ID" value="GBP14388.1"/>
    <property type="molecule type" value="Genomic_DNA"/>
</dbReference>
<evidence type="ECO:0000313" key="1">
    <source>
        <dbReference type="EMBL" id="GBP14388.1"/>
    </source>
</evidence>